<name>A0A502GQ69_9GAMM</name>
<accession>A0A502GQ69</accession>
<dbReference type="AlphaFoldDB" id="A0A502GQ69"/>
<organism evidence="3 4">
    <name type="scientific">Ewingella americana</name>
    <dbReference type="NCBI Taxonomy" id="41202"/>
    <lineage>
        <taxon>Bacteria</taxon>
        <taxon>Pseudomonadati</taxon>
        <taxon>Pseudomonadota</taxon>
        <taxon>Gammaproteobacteria</taxon>
        <taxon>Enterobacterales</taxon>
        <taxon>Yersiniaceae</taxon>
        <taxon>Ewingella</taxon>
    </lineage>
</organism>
<dbReference type="RefSeq" id="WP_140470779.1">
    <property type="nucleotide sequence ID" value="NZ_RCZD01000002.1"/>
</dbReference>
<keyword evidence="4" id="KW-1185">Reference proteome</keyword>
<evidence type="ECO:0000256" key="1">
    <source>
        <dbReference type="SAM" id="Coils"/>
    </source>
</evidence>
<evidence type="ECO:0000313" key="3">
    <source>
        <dbReference type="EMBL" id="TPG64269.1"/>
    </source>
</evidence>
<dbReference type="OrthoDB" id="9781481at2"/>
<reference evidence="3 4" key="1">
    <citation type="journal article" date="2019" name="Environ. Microbiol.">
        <title>Species interactions and distinct microbial communities in high Arctic permafrost affected cryosols are associated with the CH4 and CO2 gas fluxes.</title>
        <authorList>
            <person name="Altshuler I."/>
            <person name="Hamel J."/>
            <person name="Turney S."/>
            <person name="Magnuson E."/>
            <person name="Levesque R."/>
            <person name="Greer C."/>
            <person name="Whyte L.G."/>
        </authorList>
    </citation>
    <scope>NUCLEOTIDE SEQUENCE [LARGE SCALE GENOMIC DNA]</scope>
    <source>
        <strain evidence="3 4">E4</strain>
    </source>
</reference>
<comment type="caution">
    <text evidence="3">The sequence shown here is derived from an EMBL/GenBank/DDBJ whole genome shotgun (WGS) entry which is preliminary data.</text>
</comment>
<dbReference type="Gene3D" id="3.40.50.300">
    <property type="entry name" value="P-loop containing nucleotide triphosphate hydrolases"/>
    <property type="match status" value="1"/>
</dbReference>
<dbReference type="SMART" id="SM00382">
    <property type="entry name" value="AAA"/>
    <property type="match status" value="1"/>
</dbReference>
<feature type="coiled-coil region" evidence="1">
    <location>
        <begin position="309"/>
        <end position="435"/>
    </location>
</feature>
<gene>
    <name evidence="3" type="ORF">EAH77_05480</name>
</gene>
<evidence type="ECO:0000313" key="4">
    <source>
        <dbReference type="Proteomes" id="UP000317663"/>
    </source>
</evidence>
<dbReference type="InterPro" id="IPR027417">
    <property type="entry name" value="P-loop_NTPase"/>
</dbReference>
<protein>
    <recommendedName>
        <fullName evidence="2">AAA+ ATPase domain-containing protein</fullName>
    </recommendedName>
</protein>
<dbReference type="InterPro" id="IPR003593">
    <property type="entry name" value="AAA+_ATPase"/>
</dbReference>
<evidence type="ECO:0000259" key="2">
    <source>
        <dbReference type="SMART" id="SM00382"/>
    </source>
</evidence>
<proteinExistence type="predicted"/>
<sequence>MSRILVVKEENHSANPDIGLVIPVAHIEDDGSLSEIRPDEFPNGGIFISKGFLSINQQFNSDEIFIINEYHESNDDDWKSNSRHQKHYSLGNKVERLDRNALVPIINMALPDLASGFINHDMDLPNSHFFIENDNFLFGPLKASKQDNNWLVSPLTTPSPLQLKTDYIAKITSSELIGDGLIFSVKVKGVNKKFIRNLKEISHLAFEQIDFISDVRLVSYFTKNGFGKGKNPLGKSEAQKLSQGIDEYVKKNKVLGNSERLKRLTDLLEKFLDDSGLGQEIVQDFLADTRDGRLYLDNYLRENKGILLKDKEIELEERTEVQRQRLEQELKEIERHINSKKKDLENETKAVEIAKKKAKDRIEEIRKQSDEDAHQVLLEKQKELTEENSRLENKAIDYKNEISEFYTNSERIKDFEALNKEIDYLKRRKQEIDKETRAVEKALTTQKATLESPQLPDKLAEISTLTSLLNGKKKKEDHQKIDVLPLKKSKIELTKDNRREYIDFLVDSFSNDYGRDFSFDEMSNLVLCVSQSFLTILAGPPGTGKTSTALRAARYLGLTEENNNFSSSNFLNVPVGRAWVSGRDVLGFYNSLKDTYQPARTGLYNFLKNENTDNYLKMILLDEANLSSMEHYWSDFLGMCDPEGMNRKIDLGIPIIDERYLKVNGNVRFIATINNDSTTEKLSPRLIDRVPVITLNHNSHYKSISKKTLTFDGAISFNDFDNCFNISATEATFTQEEQDSLNQIIDILGNPINRTTAVRVSQRKINAIKRFCHVANEVDGMRTPPLDYAINQHILPLIEGYGNSFRERLSYVEEKLTELDFNLSKSTLKNIIESGDVYSDSYSFF</sequence>
<dbReference type="EMBL" id="RCZD01000002">
    <property type="protein sequence ID" value="TPG64269.1"/>
    <property type="molecule type" value="Genomic_DNA"/>
</dbReference>
<dbReference type="Proteomes" id="UP000317663">
    <property type="component" value="Unassembled WGS sequence"/>
</dbReference>
<keyword evidence="1" id="KW-0175">Coiled coil</keyword>
<feature type="domain" description="AAA+ ATPase" evidence="2">
    <location>
        <begin position="531"/>
        <end position="705"/>
    </location>
</feature>
<dbReference type="SUPFAM" id="SSF52540">
    <property type="entry name" value="P-loop containing nucleoside triphosphate hydrolases"/>
    <property type="match status" value="1"/>
</dbReference>